<gene>
    <name evidence="9" type="primary">mreC</name>
    <name evidence="9" type="ORF">ACFSRZ_04060</name>
</gene>
<comment type="similarity">
    <text evidence="1 5">Belongs to the MreC family.</text>
</comment>
<accession>A0ABW5LNZ9</accession>
<evidence type="ECO:0000256" key="1">
    <source>
        <dbReference type="ARBA" id="ARBA00009369"/>
    </source>
</evidence>
<feature type="domain" description="Rod shape-determining protein MreC beta-barrel core" evidence="8">
    <location>
        <begin position="116"/>
        <end position="261"/>
    </location>
</feature>
<keyword evidence="6" id="KW-0175">Coiled coil</keyword>
<evidence type="ECO:0000256" key="3">
    <source>
        <dbReference type="ARBA" id="ARBA00022960"/>
    </source>
</evidence>
<dbReference type="Gene3D" id="2.40.10.350">
    <property type="entry name" value="Rod shape-determining protein MreC, domain 2"/>
    <property type="match status" value="1"/>
</dbReference>
<sequence>MQQLIYFFQKYRYFLFFLFLEFIALALIVNNHSFHKSKFVSSANNVTGGFYNKVTSISDYFQLNEENQELVQENTALRNKLEQLRLALDSISEFRVIDTTKYHQEYTYISGRIKKNQYSSSYNFLTIDLGKNDSISKEMAVINSKGVIGVTEDVSSNYARVKSILNKDSKINAQLKDGSHFGSLTWDGKDYNTVQLLDIPRQAVIKVGDTIITGGRSAIFPEGVPIGTVSNVQEGGTSVTKVVNIQLFNDMSSLKNIYVIKNFDRLEIKTLENKKNE</sequence>
<evidence type="ECO:0000259" key="8">
    <source>
        <dbReference type="Pfam" id="PF04085"/>
    </source>
</evidence>
<feature type="coiled-coil region" evidence="6">
    <location>
        <begin position="60"/>
        <end position="87"/>
    </location>
</feature>
<evidence type="ECO:0000313" key="9">
    <source>
        <dbReference type="EMBL" id="MFD2566532.1"/>
    </source>
</evidence>
<dbReference type="InterPro" id="IPR042175">
    <property type="entry name" value="Cell/Rod_MreC_2"/>
</dbReference>
<dbReference type="Proteomes" id="UP001597508">
    <property type="component" value="Unassembled WGS sequence"/>
</dbReference>
<reference evidence="10" key="1">
    <citation type="journal article" date="2019" name="Int. J. Syst. Evol. Microbiol.">
        <title>The Global Catalogue of Microorganisms (GCM) 10K type strain sequencing project: providing services to taxonomists for standard genome sequencing and annotation.</title>
        <authorList>
            <consortium name="The Broad Institute Genomics Platform"/>
            <consortium name="The Broad Institute Genome Sequencing Center for Infectious Disease"/>
            <person name="Wu L."/>
            <person name="Ma J."/>
        </authorList>
    </citation>
    <scope>NUCLEOTIDE SEQUENCE [LARGE SCALE GENOMIC DNA]</scope>
    <source>
        <strain evidence="10">KCTC 52127</strain>
    </source>
</reference>
<proteinExistence type="inferred from homology"/>
<dbReference type="RefSeq" id="WP_379665237.1">
    <property type="nucleotide sequence ID" value="NZ_JBHULH010000001.1"/>
</dbReference>
<evidence type="ECO:0000256" key="6">
    <source>
        <dbReference type="SAM" id="Coils"/>
    </source>
</evidence>
<evidence type="ECO:0000256" key="2">
    <source>
        <dbReference type="ARBA" id="ARBA00013855"/>
    </source>
</evidence>
<dbReference type="PANTHER" id="PTHR34138">
    <property type="entry name" value="CELL SHAPE-DETERMINING PROTEIN MREC"/>
    <property type="match status" value="1"/>
</dbReference>
<keyword evidence="10" id="KW-1185">Reference proteome</keyword>
<comment type="caution">
    <text evidence="9">The sequence shown here is derived from an EMBL/GenBank/DDBJ whole genome shotgun (WGS) entry which is preliminary data.</text>
</comment>
<dbReference type="EMBL" id="JBHULH010000001">
    <property type="protein sequence ID" value="MFD2566532.1"/>
    <property type="molecule type" value="Genomic_DNA"/>
</dbReference>
<keyword evidence="7" id="KW-0472">Membrane</keyword>
<keyword evidence="7" id="KW-1133">Transmembrane helix</keyword>
<comment type="function">
    <text evidence="5">Involved in formation and maintenance of cell shape.</text>
</comment>
<dbReference type="PIRSF" id="PIRSF038471">
    <property type="entry name" value="MreC"/>
    <property type="match status" value="1"/>
</dbReference>
<dbReference type="InterPro" id="IPR007221">
    <property type="entry name" value="MreC"/>
</dbReference>
<dbReference type="InterPro" id="IPR042177">
    <property type="entry name" value="Cell/Rod_1"/>
</dbReference>
<protein>
    <recommendedName>
        <fullName evidence="2 5">Cell shape-determining protein MreC</fullName>
    </recommendedName>
    <alternativeName>
        <fullName evidence="4 5">Cell shape protein MreC</fullName>
    </alternativeName>
</protein>
<dbReference type="InterPro" id="IPR055342">
    <property type="entry name" value="MreC_beta-barrel_core"/>
</dbReference>
<evidence type="ECO:0000313" key="10">
    <source>
        <dbReference type="Proteomes" id="UP001597508"/>
    </source>
</evidence>
<organism evidence="9 10">
    <name type="scientific">Pseudotenacibaculum haliotis</name>
    <dbReference type="NCBI Taxonomy" id="1862138"/>
    <lineage>
        <taxon>Bacteria</taxon>
        <taxon>Pseudomonadati</taxon>
        <taxon>Bacteroidota</taxon>
        <taxon>Flavobacteriia</taxon>
        <taxon>Flavobacteriales</taxon>
        <taxon>Flavobacteriaceae</taxon>
        <taxon>Pseudotenacibaculum</taxon>
    </lineage>
</organism>
<evidence type="ECO:0000256" key="4">
    <source>
        <dbReference type="ARBA" id="ARBA00032089"/>
    </source>
</evidence>
<dbReference type="Gene3D" id="2.40.10.340">
    <property type="entry name" value="Rod shape-determining protein MreC, domain 1"/>
    <property type="match status" value="1"/>
</dbReference>
<keyword evidence="7" id="KW-0812">Transmembrane</keyword>
<dbReference type="Pfam" id="PF04085">
    <property type="entry name" value="MreC"/>
    <property type="match status" value="1"/>
</dbReference>
<feature type="transmembrane region" description="Helical" evidence="7">
    <location>
        <begin position="12"/>
        <end position="29"/>
    </location>
</feature>
<dbReference type="NCBIfam" id="NF010532">
    <property type="entry name" value="PRK13922.9-3"/>
    <property type="match status" value="1"/>
</dbReference>
<evidence type="ECO:0000256" key="5">
    <source>
        <dbReference type="PIRNR" id="PIRNR038471"/>
    </source>
</evidence>
<name>A0ABW5LNZ9_9FLAO</name>
<dbReference type="PANTHER" id="PTHR34138:SF1">
    <property type="entry name" value="CELL SHAPE-DETERMINING PROTEIN MREC"/>
    <property type="match status" value="1"/>
</dbReference>
<evidence type="ECO:0000256" key="7">
    <source>
        <dbReference type="SAM" id="Phobius"/>
    </source>
</evidence>
<keyword evidence="3 5" id="KW-0133">Cell shape</keyword>